<sequence>MKYLSAVVLFFLGNITFGQGDYTALKDHFSFLELPFDTPLDYFPVAGYDDRYGVELEFEANPTLPMNEVTTLFSEKYTGFEKGVRYYSVGKVEVSVVKGLLVYAVVRNPADGGLEGHYELILFAGDHTKVLVVGQASSRYYDRNDRYFVHDFSETTRIEEIEDHLVLTSEISKVDRIRTEESMEVIKEVITREKYFVDNALQVEIQFSPRMMER</sequence>
<gene>
    <name evidence="1" type="ORF">GCM10009118_27380</name>
</gene>
<evidence type="ECO:0000313" key="2">
    <source>
        <dbReference type="Proteomes" id="UP001501126"/>
    </source>
</evidence>
<reference evidence="1 2" key="1">
    <citation type="journal article" date="2019" name="Int. J. Syst. Evol. Microbiol.">
        <title>The Global Catalogue of Microorganisms (GCM) 10K type strain sequencing project: providing services to taxonomists for standard genome sequencing and annotation.</title>
        <authorList>
            <consortium name="The Broad Institute Genomics Platform"/>
            <consortium name="The Broad Institute Genome Sequencing Center for Infectious Disease"/>
            <person name="Wu L."/>
            <person name="Ma J."/>
        </authorList>
    </citation>
    <scope>NUCLEOTIDE SEQUENCE [LARGE SCALE GENOMIC DNA]</scope>
    <source>
        <strain evidence="1 2">JCM 16083</strain>
    </source>
</reference>
<name>A0ABN1MTL7_9FLAO</name>
<organism evidence="1 2">
    <name type="scientific">Wandonia haliotis</name>
    <dbReference type="NCBI Taxonomy" id="574963"/>
    <lineage>
        <taxon>Bacteria</taxon>
        <taxon>Pseudomonadati</taxon>
        <taxon>Bacteroidota</taxon>
        <taxon>Flavobacteriia</taxon>
        <taxon>Flavobacteriales</taxon>
        <taxon>Crocinitomicaceae</taxon>
        <taxon>Wandonia</taxon>
    </lineage>
</organism>
<dbReference type="EMBL" id="BAAAFH010000022">
    <property type="protein sequence ID" value="GAA0876328.1"/>
    <property type="molecule type" value="Genomic_DNA"/>
</dbReference>
<dbReference type="RefSeq" id="WP_343788920.1">
    <property type="nucleotide sequence ID" value="NZ_BAAAFH010000022.1"/>
</dbReference>
<evidence type="ECO:0000313" key="1">
    <source>
        <dbReference type="EMBL" id="GAA0876328.1"/>
    </source>
</evidence>
<protein>
    <submittedName>
        <fullName evidence="1">Uncharacterized protein</fullName>
    </submittedName>
</protein>
<proteinExistence type="predicted"/>
<keyword evidence="2" id="KW-1185">Reference proteome</keyword>
<comment type="caution">
    <text evidence="1">The sequence shown here is derived from an EMBL/GenBank/DDBJ whole genome shotgun (WGS) entry which is preliminary data.</text>
</comment>
<dbReference type="Proteomes" id="UP001501126">
    <property type="component" value="Unassembled WGS sequence"/>
</dbReference>
<accession>A0ABN1MTL7</accession>